<dbReference type="GO" id="GO:0004649">
    <property type="term" value="F:poly(ADP-ribose) glycohydrolase activity"/>
    <property type="evidence" value="ECO:0007669"/>
    <property type="project" value="UniProtKB-EC"/>
</dbReference>
<reference evidence="6" key="1">
    <citation type="submission" date="2020-06" db="EMBL/GenBank/DDBJ databases">
        <title>Draft genome of Bugula neritina, a colonial animal packing powerful symbionts and potential medicines.</title>
        <authorList>
            <person name="Rayko M."/>
        </authorList>
    </citation>
    <scope>NUCLEOTIDE SEQUENCE [LARGE SCALE GENOMIC DNA]</scope>
    <source>
        <strain evidence="6">Kwan_BN1</strain>
    </source>
</reference>
<feature type="domain" description="PARG catalytic Macro" evidence="4">
    <location>
        <begin position="156"/>
        <end position="204"/>
    </location>
</feature>
<dbReference type="InterPro" id="IPR048362">
    <property type="entry name" value="PARG_helical"/>
</dbReference>
<dbReference type="PANTHER" id="PTHR12837">
    <property type="entry name" value="POLY ADP-RIBOSE GLYCOHYDROLASE"/>
    <property type="match status" value="1"/>
</dbReference>
<evidence type="ECO:0000259" key="4">
    <source>
        <dbReference type="Pfam" id="PF05028"/>
    </source>
</evidence>
<evidence type="ECO:0000256" key="1">
    <source>
        <dbReference type="ARBA" id="ARBA00009545"/>
    </source>
</evidence>
<dbReference type="Pfam" id="PF05028">
    <property type="entry name" value="PARG_cat_C"/>
    <property type="match status" value="1"/>
</dbReference>
<dbReference type="InterPro" id="IPR046372">
    <property type="entry name" value="PARG_cat_C"/>
</dbReference>
<evidence type="ECO:0000313" key="6">
    <source>
        <dbReference type="EMBL" id="KAF6017944.1"/>
    </source>
</evidence>
<comment type="similarity">
    <text evidence="1">Belongs to the poly(ADP-ribose) glycohydrolase family.</text>
</comment>
<protein>
    <recommendedName>
        <fullName evidence="2">poly(ADP-ribose) glycohydrolase</fullName>
        <ecNumber evidence="2">3.2.1.143</ecNumber>
    </recommendedName>
</protein>
<dbReference type="GO" id="GO:0005737">
    <property type="term" value="C:cytoplasm"/>
    <property type="evidence" value="ECO:0007669"/>
    <property type="project" value="TreeGrafter"/>
</dbReference>
<name>A0A7J7IX13_BUGNE</name>
<evidence type="ECO:0000313" key="7">
    <source>
        <dbReference type="Proteomes" id="UP000593567"/>
    </source>
</evidence>
<dbReference type="PANTHER" id="PTHR12837:SF0">
    <property type="entry name" value="POLY(ADP-RIBOSE) GLYCOHYDROLASE"/>
    <property type="match status" value="1"/>
</dbReference>
<evidence type="ECO:0000256" key="2">
    <source>
        <dbReference type="ARBA" id="ARBA00012255"/>
    </source>
</evidence>
<dbReference type="Pfam" id="PF20811">
    <property type="entry name" value="PARG_cat_N"/>
    <property type="match status" value="1"/>
</dbReference>
<proteinExistence type="inferred from homology"/>
<dbReference type="GO" id="GO:0005634">
    <property type="term" value="C:nucleus"/>
    <property type="evidence" value="ECO:0007669"/>
    <property type="project" value="TreeGrafter"/>
</dbReference>
<feature type="domain" description="PARG helical" evidence="5">
    <location>
        <begin position="27"/>
        <end position="136"/>
    </location>
</feature>
<dbReference type="EC" id="3.2.1.143" evidence="2"/>
<dbReference type="EMBL" id="VXIV02003350">
    <property type="protein sequence ID" value="KAF6017944.1"/>
    <property type="molecule type" value="Genomic_DNA"/>
</dbReference>
<accession>A0A7J7IX13</accession>
<dbReference type="GO" id="GO:0006282">
    <property type="term" value="P:regulation of DNA repair"/>
    <property type="evidence" value="ECO:0007669"/>
    <property type="project" value="InterPro"/>
</dbReference>
<keyword evidence="3" id="KW-0378">Hydrolase</keyword>
<dbReference type="GO" id="GO:1990966">
    <property type="term" value="P:ATP generation from poly-ADP-D-ribose"/>
    <property type="evidence" value="ECO:0007669"/>
    <property type="project" value="TreeGrafter"/>
</dbReference>
<evidence type="ECO:0000259" key="5">
    <source>
        <dbReference type="Pfam" id="PF20811"/>
    </source>
</evidence>
<dbReference type="InterPro" id="IPR007724">
    <property type="entry name" value="Poly_GlycHdrlase"/>
</dbReference>
<gene>
    <name evidence="6" type="ORF">EB796_023754</name>
</gene>
<evidence type="ECO:0000256" key="3">
    <source>
        <dbReference type="ARBA" id="ARBA00022801"/>
    </source>
</evidence>
<organism evidence="6 7">
    <name type="scientific">Bugula neritina</name>
    <name type="common">Brown bryozoan</name>
    <name type="synonym">Sertularia neritina</name>
    <dbReference type="NCBI Taxonomy" id="10212"/>
    <lineage>
        <taxon>Eukaryota</taxon>
        <taxon>Metazoa</taxon>
        <taxon>Spiralia</taxon>
        <taxon>Lophotrochozoa</taxon>
        <taxon>Bryozoa</taxon>
        <taxon>Gymnolaemata</taxon>
        <taxon>Cheilostomatida</taxon>
        <taxon>Flustrina</taxon>
        <taxon>Buguloidea</taxon>
        <taxon>Bugulidae</taxon>
        <taxon>Bugula</taxon>
    </lineage>
</organism>
<dbReference type="GO" id="GO:0005975">
    <property type="term" value="P:carbohydrate metabolic process"/>
    <property type="evidence" value="ECO:0007669"/>
    <property type="project" value="InterPro"/>
</dbReference>
<sequence>MKWFTPGLRTYFRKLATGPMEDDLDYAVKFIKYTLPCIIKYALMMDEDCPLIPQHNVTPNTLEKQTAEVDAYVILLPRRHVTIALASMFLCLTTTKEGINASYTTFFPLLHKKPVQAQLKMILNYFSLMAANCDEADKGNLAYSRLVGTGIPLVVDEWRAKRTQLCELEILNKGSIEDQIDKAMEVDFANEQIGGGTLTGGKLQVVHLTFHVAYQDVTL</sequence>
<comment type="caution">
    <text evidence="6">The sequence shown here is derived from an EMBL/GenBank/DDBJ whole genome shotgun (WGS) entry which is preliminary data.</text>
</comment>
<dbReference type="Proteomes" id="UP000593567">
    <property type="component" value="Unassembled WGS sequence"/>
</dbReference>
<dbReference type="AlphaFoldDB" id="A0A7J7IX13"/>
<dbReference type="OrthoDB" id="6154436at2759"/>
<keyword evidence="7" id="KW-1185">Reference proteome</keyword>
<dbReference type="GO" id="GO:0009225">
    <property type="term" value="P:nucleotide-sugar metabolic process"/>
    <property type="evidence" value="ECO:0007669"/>
    <property type="project" value="TreeGrafter"/>
</dbReference>